<feature type="transmembrane region" description="Helical" evidence="1">
    <location>
        <begin position="41"/>
        <end position="64"/>
    </location>
</feature>
<name>A0ABW1F0P1_9ACTN</name>
<evidence type="ECO:0000256" key="1">
    <source>
        <dbReference type="SAM" id="Phobius"/>
    </source>
</evidence>
<reference evidence="3" key="1">
    <citation type="journal article" date="2019" name="Int. J. Syst. Evol. Microbiol.">
        <title>The Global Catalogue of Microorganisms (GCM) 10K type strain sequencing project: providing services to taxonomists for standard genome sequencing and annotation.</title>
        <authorList>
            <consortium name="The Broad Institute Genomics Platform"/>
            <consortium name="The Broad Institute Genome Sequencing Center for Infectious Disease"/>
            <person name="Wu L."/>
            <person name="Ma J."/>
        </authorList>
    </citation>
    <scope>NUCLEOTIDE SEQUENCE [LARGE SCALE GENOMIC DNA]</scope>
    <source>
        <strain evidence="3">CGMCC 4.1469</strain>
    </source>
</reference>
<feature type="transmembrane region" description="Helical" evidence="1">
    <location>
        <begin position="116"/>
        <end position="136"/>
    </location>
</feature>
<sequence>MMDASLTNLRNRASGLLSIATLITSFSTTLGFISNDGSRSWLLITLTTLLIATPLIIGALAILIPKPRIWYFCPSGKEFLQSPYSESAAQVKGAITRKMIRKADGNRAILFKLSRYYRAGLHLLLVEVALVVWISVLPK</sequence>
<comment type="caution">
    <text evidence="2">The sequence shown here is derived from an EMBL/GenBank/DDBJ whole genome shotgun (WGS) entry which is preliminary data.</text>
</comment>
<keyword evidence="1" id="KW-0472">Membrane</keyword>
<keyword evidence="1" id="KW-1133">Transmembrane helix</keyword>
<keyword evidence="1" id="KW-0812">Transmembrane</keyword>
<dbReference type="EMBL" id="JBHSOD010000021">
    <property type="protein sequence ID" value="MFC5886881.1"/>
    <property type="molecule type" value="Genomic_DNA"/>
</dbReference>
<accession>A0ABW1F0P1</accession>
<evidence type="ECO:0000313" key="3">
    <source>
        <dbReference type="Proteomes" id="UP001596067"/>
    </source>
</evidence>
<dbReference type="RefSeq" id="WP_313767421.1">
    <property type="nucleotide sequence ID" value="NZ_BAAAVH010000027.1"/>
</dbReference>
<proteinExistence type="predicted"/>
<gene>
    <name evidence="2" type="ORF">ACFP0N_18090</name>
</gene>
<organism evidence="2 3">
    <name type="scientific">Kitasatospora aburaviensis</name>
    <dbReference type="NCBI Taxonomy" id="67265"/>
    <lineage>
        <taxon>Bacteria</taxon>
        <taxon>Bacillati</taxon>
        <taxon>Actinomycetota</taxon>
        <taxon>Actinomycetes</taxon>
        <taxon>Kitasatosporales</taxon>
        <taxon>Streptomycetaceae</taxon>
        <taxon>Kitasatospora</taxon>
    </lineage>
</organism>
<evidence type="ECO:0000313" key="2">
    <source>
        <dbReference type="EMBL" id="MFC5886881.1"/>
    </source>
</evidence>
<dbReference type="Proteomes" id="UP001596067">
    <property type="component" value="Unassembled WGS sequence"/>
</dbReference>
<keyword evidence="3" id="KW-1185">Reference proteome</keyword>
<evidence type="ECO:0008006" key="4">
    <source>
        <dbReference type="Google" id="ProtNLM"/>
    </source>
</evidence>
<protein>
    <recommendedName>
        <fullName evidence="4">Integral membrane protein</fullName>
    </recommendedName>
</protein>